<dbReference type="RefSeq" id="XP_024330320.1">
    <property type="nucleotide sequence ID" value="XM_024476041.1"/>
</dbReference>
<organism evidence="1 2">
    <name type="scientific">Vairimorpha ceranae</name>
    <dbReference type="NCBI Taxonomy" id="40302"/>
    <lineage>
        <taxon>Eukaryota</taxon>
        <taxon>Fungi</taxon>
        <taxon>Fungi incertae sedis</taxon>
        <taxon>Microsporidia</taxon>
        <taxon>Nosematidae</taxon>
        <taxon>Vairimorpha</taxon>
    </lineage>
</organism>
<dbReference type="VEuPathDB" id="MicrosporidiaDB:NCER_102305"/>
<dbReference type="VEuPathDB" id="MicrosporidiaDB:AAJ76_5900024124"/>
<protein>
    <submittedName>
        <fullName evidence="1">Uncharacterized protein</fullName>
    </submittedName>
</protein>
<dbReference type="Pfam" id="PF17011">
    <property type="entry name" value="DUF5093"/>
    <property type="match status" value="1"/>
</dbReference>
<dbReference type="InterPro" id="IPR031533">
    <property type="entry name" value="DUF5093"/>
</dbReference>
<accession>A0A0F9WNJ4</accession>
<evidence type="ECO:0000313" key="2">
    <source>
        <dbReference type="Proteomes" id="UP000034350"/>
    </source>
</evidence>
<comment type="caution">
    <text evidence="1">The sequence shown here is derived from an EMBL/GenBank/DDBJ whole genome shotgun (WGS) entry which is preliminary data.</text>
</comment>
<reference evidence="1 2" key="1">
    <citation type="journal article" date="2015" name="Environ. Microbiol.">
        <title>Genome analyses suggest the presence of polyploidy and recent human-driven expansions in eight global populations of the honeybee pathogen Nosema ceranae.</title>
        <authorList>
            <person name="Pelin A."/>
            <person name="Selman M."/>
            <person name="Aris-Brosou S."/>
            <person name="Farinelli L."/>
            <person name="Corradi N."/>
        </authorList>
    </citation>
    <scope>NUCLEOTIDE SEQUENCE [LARGE SCALE GENOMIC DNA]</scope>
    <source>
        <strain evidence="1 2">PA08 1199</strain>
    </source>
</reference>
<gene>
    <name evidence="1" type="ORF">AAJ76_5900024124</name>
</gene>
<dbReference type="OrthoDB" id="2192698at2759"/>
<dbReference type="GeneID" id="36320989"/>
<sequence>MLKLHFNFTVDKENTSTEVKTFIERKENIVSFSLEYKMKIIVDKGKCISVQKCDKGYIYVFEFGNINDALFFEENKECKVISSSFFCDPKDIEKDIVNYAEHYINTKGIKKKQRKRLIEDENGFKRYI</sequence>
<dbReference type="OMA" id="IAYESKE"/>
<dbReference type="EMBL" id="JPQZ01000059">
    <property type="protein sequence ID" value="KKO74578.1"/>
    <property type="molecule type" value="Genomic_DNA"/>
</dbReference>
<name>A0A0F9WNJ4_9MICR</name>
<evidence type="ECO:0000313" key="1">
    <source>
        <dbReference type="EMBL" id="KKO74578.1"/>
    </source>
</evidence>
<dbReference type="Proteomes" id="UP000034350">
    <property type="component" value="Unassembled WGS sequence"/>
</dbReference>
<dbReference type="AlphaFoldDB" id="A0A0F9WNJ4"/>
<proteinExistence type="predicted"/>
<dbReference type="VEuPathDB" id="MicrosporidiaDB:G9O61_00g013660"/>
<keyword evidence="2" id="KW-1185">Reference proteome</keyword>